<dbReference type="EMBL" id="BX284603">
    <property type="protein sequence ID" value="CCD73250.1"/>
    <property type="molecule type" value="Genomic_DNA"/>
</dbReference>
<dbReference type="CTD" id="188440"/>
<dbReference type="OMA" id="SITHHME"/>
<dbReference type="PANTHER" id="PTHR23015:SF4">
    <property type="entry name" value="DUF38 DOMAIN-CONTAINING PROTEIN-RELATED"/>
    <property type="match status" value="1"/>
</dbReference>
<keyword evidence="3" id="KW-1185">Reference proteome</keyword>
<reference evidence="2 3" key="1">
    <citation type="journal article" date="1998" name="Science">
        <title>Genome sequence of the nematode C. elegans: a platform for investigating biology.</title>
        <authorList>
            <consortium name="The C. elegans sequencing consortium"/>
            <person name="Sulson J.E."/>
            <person name="Waterston R."/>
        </authorList>
    </citation>
    <scope>NUCLEOTIDE SEQUENCE [LARGE SCALE GENOMIC DNA]</scope>
    <source>
        <strain evidence="2 3">Bristol N2</strain>
    </source>
</reference>
<dbReference type="Pfam" id="PF01827">
    <property type="entry name" value="FTH"/>
    <property type="match status" value="1"/>
</dbReference>
<feature type="domain" description="F-box" evidence="1">
    <location>
        <begin position="21"/>
        <end position="61"/>
    </location>
</feature>
<dbReference type="InParanoid" id="Q9TZ19"/>
<dbReference type="FunCoup" id="Q9TZ19">
    <property type="interactions" value="112"/>
</dbReference>
<evidence type="ECO:0000259" key="1">
    <source>
        <dbReference type="SMART" id="SM00256"/>
    </source>
</evidence>
<dbReference type="PeptideAtlas" id="Q9TZ19"/>
<sequence>MIDIDSKAHQRNFLLSTFINMSLDVANLVLEKMEPMDLLRARKVCRSLRIAVDKIGFHFGYINLSLMKNEVEMKLSGTKIRYITAANGNTNVIHNEQTKLIDGENFVERAFKDLMIVSEHALKIIIRNSKDSDIVTTFNKLLKSETCVPVKEIRLLYFSFDEVITILPCFDAKGLKMMALEYVASNDQFEQITHLEQWKKAENVELSMSVIASTVILNSFHFKSFIIHQVDEFSAQTAIQIRDDLLRRSTFQSCEIHFDKSETNPIEIAKVFKPDYAGGNDFKIEFLNGNDKFDIWLEEYLYNYCLNVKRFLK</sequence>
<dbReference type="InterPro" id="IPR001810">
    <property type="entry name" value="F-box_dom"/>
</dbReference>
<dbReference type="KEGG" id="cel:CELE_T12B5.1"/>
<dbReference type="OrthoDB" id="2095648at2759"/>
<proteinExistence type="predicted"/>
<dbReference type="WormBase" id="T12B5.1">
    <property type="protein sequence ID" value="CE20059"/>
    <property type="gene ID" value="WBGene00020448"/>
    <property type="gene designation" value="fbxa-51"/>
</dbReference>
<dbReference type="RefSeq" id="NP_497307.1">
    <property type="nucleotide sequence ID" value="NM_064906.2"/>
</dbReference>
<accession>Q9TZ19</accession>
<dbReference type="Pfam" id="PF00646">
    <property type="entry name" value="F-box"/>
    <property type="match status" value="1"/>
</dbReference>
<dbReference type="GeneID" id="188440"/>
<dbReference type="InterPro" id="IPR040161">
    <property type="entry name" value="FB224"/>
</dbReference>
<dbReference type="PaxDb" id="6239-T12B5.1"/>
<dbReference type="InterPro" id="IPR002900">
    <property type="entry name" value="DUF38/FTH_CAE_spp"/>
</dbReference>
<organism evidence="2 3">
    <name type="scientific">Caenorhabditis elegans</name>
    <dbReference type="NCBI Taxonomy" id="6239"/>
    <lineage>
        <taxon>Eukaryota</taxon>
        <taxon>Metazoa</taxon>
        <taxon>Ecdysozoa</taxon>
        <taxon>Nematoda</taxon>
        <taxon>Chromadorea</taxon>
        <taxon>Rhabditida</taxon>
        <taxon>Rhabditina</taxon>
        <taxon>Rhabditomorpha</taxon>
        <taxon>Rhabditoidea</taxon>
        <taxon>Rhabditidae</taxon>
        <taxon>Peloderinae</taxon>
        <taxon>Caenorhabditis</taxon>
    </lineage>
</organism>
<name>Q9TZ19_CAEEL</name>
<gene>
    <name evidence="2 4" type="primary">fbxa-51</name>
    <name evidence="2" type="ORF">CELE_T12B5.1</name>
    <name evidence="4" type="ORF">T12B5.1</name>
</gene>
<dbReference type="SMR" id="Q9TZ19"/>
<dbReference type="Proteomes" id="UP000001940">
    <property type="component" value="Chromosome III"/>
</dbReference>
<dbReference type="CDD" id="cd22150">
    <property type="entry name" value="F-box_CeFBXA-like"/>
    <property type="match status" value="1"/>
</dbReference>
<dbReference type="AlphaFoldDB" id="Q9TZ19"/>
<dbReference type="HOGENOM" id="CLU_030831_3_1_1"/>
<dbReference type="PhylomeDB" id="Q9TZ19"/>
<dbReference type="UCSC" id="T12B5.1">
    <property type="organism name" value="c. elegans"/>
</dbReference>
<protein>
    <submittedName>
        <fullName evidence="2">F-box domain-containing protein</fullName>
    </submittedName>
</protein>
<dbReference type="AGR" id="WB:WBGene00020448"/>
<dbReference type="SMART" id="SM00256">
    <property type="entry name" value="FBOX"/>
    <property type="match status" value="1"/>
</dbReference>
<evidence type="ECO:0000313" key="3">
    <source>
        <dbReference type="Proteomes" id="UP000001940"/>
    </source>
</evidence>
<dbReference type="PANTHER" id="PTHR23015">
    <property type="entry name" value="UNCHARACTERIZED C.ELEGANS PROTEIN"/>
    <property type="match status" value="1"/>
</dbReference>
<dbReference type="Bgee" id="WBGene00020448">
    <property type="expression patterns" value="Expressed in adult organism and 2 other cell types or tissues"/>
</dbReference>
<evidence type="ECO:0000313" key="2">
    <source>
        <dbReference type="EMBL" id="CCD73250.1"/>
    </source>
</evidence>
<evidence type="ECO:0000313" key="4">
    <source>
        <dbReference type="WormBase" id="T12B5.1"/>
    </source>
</evidence>
<dbReference type="PIR" id="T33685">
    <property type="entry name" value="T33685"/>
</dbReference>
<dbReference type="STRING" id="6239.T12B5.1.1"/>